<evidence type="ECO:0000313" key="1">
    <source>
        <dbReference type="EMBL" id="KAH6930399.1"/>
    </source>
</evidence>
<accession>A0ACB7SCD0</accession>
<evidence type="ECO:0000313" key="2">
    <source>
        <dbReference type="Proteomes" id="UP000821845"/>
    </source>
</evidence>
<comment type="caution">
    <text evidence="1">The sequence shown here is derived from an EMBL/GenBank/DDBJ whole genome shotgun (WGS) entry which is preliminary data.</text>
</comment>
<dbReference type="Proteomes" id="UP000821845">
    <property type="component" value="Chromosome 5"/>
</dbReference>
<protein>
    <submittedName>
        <fullName evidence="1">Uncharacterized protein</fullName>
    </submittedName>
</protein>
<keyword evidence="2" id="KW-1185">Reference proteome</keyword>
<gene>
    <name evidence="1" type="ORF">HPB50_013184</name>
</gene>
<reference evidence="1" key="1">
    <citation type="submission" date="2020-05" db="EMBL/GenBank/DDBJ databases">
        <title>Large-scale comparative analyses of tick genomes elucidate their genetic diversity and vector capacities.</title>
        <authorList>
            <person name="Jia N."/>
            <person name="Wang J."/>
            <person name="Shi W."/>
            <person name="Du L."/>
            <person name="Sun Y."/>
            <person name="Zhan W."/>
            <person name="Jiang J."/>
            <person name="Wang Q."/>
            <person name="Zhang B."/>
            <person name="Ji P."/>
            <person name="Sakyi L.B."/>
            <person name="Cui X."/>
            <person name="Yuan T."/>
            <person name="Jiang B."/>
            <person name="Yang W."/>
            <person name="Lam T.T.-Y."/>
            <person name="Chang Q."/>
            <person name="Ding S."/>
            <person name="Wang X."/>
            <person name="Zhu J."/>
            <person name="Ruan X."/>
            <person name="Zhao L."/>
            <person name="Wei J."/>
            <person name="Que T."/>
            <person name="Du C."/>
            <person name="Cheng J."/>
            <person name="Dai P."/>
            <person name="Han X."/>
            <person name="Huang E."/>
            <person name="Gao Y."/>
            <person name="Liu J."/>
            <person name="Shao H."/>
            <person name="Ye R."/>
            <person name="Li L."/>
            <person name="Wei W."/>
            <person name="Wang X."/>
            <person name="Wang C."/>
            <person name="Yang T."/>
            <person name="Huo Q."/>
            <person name="Li W."/>
            <person name="Guo W."/>
            <person name="Chen H."/>
            <person name="Zhou L."/>
            <person name="Ni X."/>
            <person name="Tian J."/>
            <person name="Zhou Y."/>
            <person name="Sheng Y."/>
            <person name="Liu T."/>
            <person name="Pan Y."/>
            <person name="Xia L."/>
            <person name="Li J."/>
            <person name="Zhao F."/>
            <person name="Cao W."/>
        </authorList>
    </citation>
    <scope>NUCLEOTIDE SEQUENCE</scope>
    <source>
        <strain evidence="1">Hyas-2018</strain>
    </source>
</reference>
<sequence>MSWAQITMQASSSEEDVRDTATRQSRQNKDKRPIVIIASPHPTMLSGNYDSASPVQMGASMMSTPSGGRAQGHVVGHHVYYRRRTHSAASNHTCTADSIGEPGLDCRHPDDVPEHHATAKLSGGLQNQWWHITSRAKIQEEKQEQESQANRKSQPSLPRIVSITGTPGQRSPATSRKGSGFALLQADIESQDSGSRSSGSLTAIAITDLSESQRKAKKKAKGRARRNKLKRKSSTPDDALARAFVEALSQACSPAFIALCELARRRPSKKQVRRKVTRRRSSTRTTRRRVSNADNALTQAVVTTLSGTSSTAGGLGTTPSMSALITATSTGALTQVTPTPQAAGQMNFVLNIPNANSQDPSLNTLRLTIVQDPNAAAQAARRR</sequence>
<name>A0ACB7SCD0_HYAAI</name>
<proteinExistence type="predicted"/>
<dbReference type="EMBL" id="CM023485">
    <property type="protein sequence ID" value="KAH6930399.1"/>
    <property type="molecule type" value="Genomic_DNA"/>
</dbReference>
<organism evidence="1 2">
    <name type="scientific">Hyalomma asiaticum</name>
    <name type="common">Tick</name>
    <dbReference type="NCBI Taxonomy" id="266040"/>
    <lineage>
        <taxon>Eukaryota</taxon>
        <taxon>Metazoa</taxon>
        <taxon>Ecdysozoa</taxon>
        <taxon>Arthropoda</taxon>
        <taxon>Chelicerata</taxon>
        <taxon>Arachnida</taxon>
        <taxon>Acari</taxon>
        <taxon>Parasitiformes</taxon>
        <taxon>Ixodida</taxon>
        <taxon>Ixodoidea</taxon>
        <taxon>Ixodidae</taxon>
        <taxon>Hyalomminae</taxon>
        <taxon>Hyalomma</taxon>
    </lineage>
</organism>